<accession>A0AAD9WQU1</accession>
<dbReference type="Proteomes" id="UP001280121">
    <property type="component" value="Unassembled WGS sequence"/>
</dbReference>
<name>A0AAD9WQU1_9ROSI</name>
<sequence>MVGSDYRCPPPATRDDGSSDVDCRIRSSAVTVQPSSLSFRSHLDPVINHRLDPTISLLLCRRSESFIADPVLNLLLRRRSESLIWFSNFFSVAVIWISCTANQSLTVTPALLLHRRRMDTLSPEKSGGAGFLRTILFRH</sequence>
<evidence type="ECO:0000313" key="3">
    <source>
        <dbReference type="Proteomes" id="UP001280121"/>
    </source>
</evidence>
<protein>
    <submittedName>
        <fullName evidence="2">Uncharacterized protein</fullName>
    </submittedName>
</protein>
<evidence type="ECO:0000313" key="2">
    <source>
        <dbReference type="EMBL" id="KAK2640289.1"/>
    </source>
</evidence>
<gene>
    <name evidence="2" type="ORF">Ddye_028084</name>
</gene>
<proteinExistence type="predicted"/>
<feature type="region of interest" description="Disordered" evidence="1">
    <location>
        <begin position="1"/>
        <end position="21"/>
    </location>
</feature>
<organism evidence="2 3">
    <name type="scientific">Dipteronia dyeriana</name>
    <dbReference type="NCBI Taxonomy" id="168575"/>
    <lineage>
        <taxon>Eukaryota</taxon>
        <taxon>Viridiplantae</taxon>
        <taxon>Streptophyta</taxon>
        <taxon>Embryophyta</taxon>
        <taxon>Tracheophyta</taxon>
        <taxon>Spermatophyta</taxon>
        <taxon>Magnoliopsida</taxon>
        <taxon>eudicotyledons</taxon>
        <taxon>Gunneridae</taxon>
        <taxon>Pentapetalae</taxon>
        <taxon>rosids</taxon>
        <taxon>malvids</taxon>
        <taxon>Sapindales</taxon>
        <taxon>Sapindaceae</taxon>
        <taxon>Hippocastanoideae</taxon>
        <taxon>Acereae</taxon>
        <taxon>Dipteronia</taxon>
    </lineage>
</organism>
<comment type="caution">
    <text evidence="2">The sequence shown here is derived from an EMBL/GenBank/DDBJ whole genome shotgun (WGS) entry which is preliminary data.</text>
</comment>
<evidence type="ECO:0000256" key="1">
    <source>
        <dbReference type="SAM" id="MobiDB-lite"/>
    </source>
</evidence>
<dbReference type="AlphaFoldDB" id="A0AAD9WQU1"/>
<reference evidence="2" key="1">
    <citation type="journal article" date="2023" name="Plant J.">
        <title>Genome sequences and population genomics provide insights into the demographic history, inbreeding, and mutation load of two 'living fossil' tree species of Dipteronia.</title>
        <authorList>
            <person name="Feng Y."/>
            <person name="Comes H.P."/>
            <person name="Chen J."/>
            <person name="Zhu S."/>
            <person name="Lu R."/>
            <person name="Zhang X."/>
            <person name="Li P."/>
            <person name="Qiu J."/>
            <person name="Olsen K.M."/>
            <person name="Qiu Y."/>
        </authorList>
    </citation>
    <scope>NUCLEOTIDE SEQUENCE</scope>
    <source>
        <strain evidence="2">KIB01</strain>
    </source>
</reference>
<keyword evidence="3" id="KW-1185">Reference proteome</keyword>
<dbReference type="EMBL" id="JANJYI010000008">
    <property type="protein sequence ID" value="KAK2640289.1"/>
    <property type="molecule type" value="Genomic_DNA"/>
</dbReference>